<comment type="caution">
    <text evidence="2">The sequence shown here is derived from an EMBL/GenBank/DDBJ whole genome shotgun (WGS) entry which is preliminary data.</text>
</comment>
<feature type="compositionally biased region" description="Basic and acidic residues" evidence="1">
    <location>
        <begin position="10"/>
        <end position="21"/>
    </location>
</feature>
<sequence>MVSILAPELPVERPDPRETSATRRGSNLWWCVVVRWPGRGSSALSIFLGA</sequence>
<organism evidence="2 3">
    <name type="scientific">Rosa chinensis</name>
    <name type="common">China rose</name>
    <dbReference type="NCBI Taxonomy" id="74649"/>
    <lineage>
        <taxon>Eukaryota</taxon>
        <taxon>Viridiplantae</taxon>
        <taxon>Streptophyta</taxon>
        <taxon>Embryophyta</taxon>
        <taxon>Tracheophyta</taxon>
        <taxon>Spermatophyta</taxon>
        <taxon>Magnoliopsida</taxon>
        <taxon>eudicotyledons</taxon>
        <taxon>Gunneridae</taxon>
        <taxon>Pentapetalae</taxon>
        <taxon>rosids</taxon>
        <taxon>fabids</taxon>
        <taxon>Rosales</taxon>
        <taxon>Rosaceae</taxon>
        <taxon>Rosoideae</taxon>
        <taxon>Rosoideae incertae sedis</taxon>
        <taxon>Rosa</taxon>
    </lineage>
</organism>
<protein>
    <submittedName>
        <fullName evidence="2">Uncharacterized protein</fullName>
    </submittedName>
</protein>
<proteinExistence type="predicted"/>
<dbReference type="AlphaFoldDB" id="A0A2P6Q7E4"/>
<evidence type="ECO:0000313" key="2">
    <source>
        <dbReference type="EMBL" id="PRQ30087.1"/>
    </source>
</evidence>
<name>A0A2P6Q7E4_ROSCH</name>
<reference evidence="2 3" key="1">
    <citation type="journal article" date="2018" name="Nat. Genet.">
        <title>The Rosa genome provides new insights in the design of modern roses.</title>
        <authorList>
            <person name="Bendahmane M."/>
        </authorList>
    </citation>
    <scope>NUCLEOTIDE SEQUENCE [LARGE SCALE GENOMIC DNA]</scope>
    <source>
        <strain evidence="3">cv. Old Blush</strain>
    </source>
</reference>
<keyword evidence="3" id="KW-1185">Reference proteome</keyword>
<accession>A0A2P6Q7E4</accession>
<dbReference type="EMBL" id="PDCK01000043">
    <property type="protein sequence ID" value="PRQ30087.1"/>
    <property type="molecule type" value="Genomic_DNA"/>
</dbReference>
<gene>
    <name evidence="2" type="ORF">RchiOBHm_Chr5g0020801</name>
</gene>
<evidence type="ECO:0000313" key="3">
    <source>
        <dbReference type="Proteomes" id="UP000238479"/>
    </source>
</evidence>
<feature type="region of interest" description="Disordered" evidence="1">
    <location>
        <begin position="1"/>
        <end position="23"/>
    </location>
</feature>
<evidence type="ECO:0000256" key="1">
    <source>
        <dbReference type="SAM" id="MobiDB-lite"/>
    </source>
</evidence>
<dbReference type="Proteomes" id="UP000238479">
    <property type="component" value="Chromosome 5"/>
</dbReference>
<dbReference type="Gramene" id="PRQ30087">
    <property type="protein sequence ID" value="PRQ30087"/>
    <property type="gene ID" value="RchiOBHm_Chr5g0020801"/>
</dbReference>